<keyword evidence="2" id="KW-1185">Reference proteome</keyword>
<dbReference type="Proteomes" id="UP001165186">
    <property type="component" value="Unassembled WGS sequence"/>
</dbReference>
<reference evidence="1" key="1">
    <citation type="submission" date="2024-09" db="EMBL/GenBank/DDBJ databases">
        <title>Draft Genome Sequences of Neofusicoccum parvum.</title>
        <authorList>
            <person name="Ashida A."/>
            <person name="Camagna M."/>
            <person name="Tanaka A."/>
            <person name="Takemoto D."/>
        </authorList>
    </citation>
    <scope>NUCLEOTIDE SEQUENCE</scope>
    <source>
        <strain evidence="1">PPO83</strain>
    </source>
</reference>
<name>A0ACB5SMK8_9PEZI</name>
<sequence>MAPATPRLRILSVGGNAVSAFLSWRLQATNSCDVTLVWKSGFEHVAQYGISMKSKLYGNERFKPRAVVRSPEEAAGISKAPFDYVFLCVKALPDVYDIASVIESVVSPQHTCILINTTHALGVEAFLEQRFPTNVVLSLVSGAELQQLGASEFEHSGSSEIWVGPASDNPSIPSSIQSDMADALAMTLGSGQVDCRVSPNIRQQQYERMIGNIAFHPTSVLFETANHAELVEKVGVRSVISGVVDELLQIATAQGCTFGPDFKDKTIEAMTRPQEANSTMYQDFAAKRPMEVETYLGSPMKLAQEANVPVPRIETLYAMLHHLNIVNQQRPAAPVSPQQGGGLPPRMSSAPMPRGPPPANGMNGMNGHPMKNGPRPGSRAPSMTGGPPPQMMRRGPPPPNGFPPQRPHMGNGYGPPGPPMNRRGSFEGNDLEEFSHLMLYDAVPEDGADLPNGMVNGGPYPGGDMSNGDLALREKELALRQRELALREREYQMRAVAGPRRPMPPASHAGDFDEEDDGDFFDPMASRTGPAIDPDNFDMMSVTSRRTRKAPSAQQLRKNPEMGGPPPMNGRPRGGPYGRPGMNKRTSARLMSDVPGLHDSIMNNALIGYSSDRYGNGKPVTW</sequence>
<gene>
    <name evidence="1" type="primary">g8984</name>
    <name evidence="1" type="ORF">NpPPO83_00008984</name>
</gene>
<evidence type="ECO:0000313" key="2">
    <source>
        <dbReference type="Proteomes" id="UP001165186"/>
    </source>
</evidence>
<dbReference type="EMBL" id="BSXG01000140">
    <property type="protein sequence ID" value="GME48412.1"/>
    <property type="molecule type" value="Genomic_DNA"/>
</dbReference>
<accession>A0ACB5SMK8</accession>
<organism evidence="1 2">
    <name type="scientific">Neofusicoccum parvum</name>
    <dbReference type="NCBI Taxonomy" id="310453"/>
    <lineage>
        <taxon>Eukaryota</taxon>
        <taxon>Fungi</taxon>
        <taxon>Dikarya</taxon>
        <taxon>Ascomycota</taxon>
        <taxon>Pezizomycotina</taxon>
        <taxon>Dothideomycetes</taxon>
        <taxon>Dothideomycetes incertae sedis</taxon>
        <taxon>Botryosphaeriales</taxon>
        <taxon>Botryosphaeriaceae</taxon>
        <taxon>Neofusicoccum</taxon>
    </lineage>
</organism>
<evidence type="ECO:0000313" key="1">
    <source>
        <dbReference type="EMBL" id="GME48412.1"/>
    </source>
</evidence>
<comment type="caution">
    <text evidence="1">The sequence shown here is derived from an EMBL/GenBank/DDBJ whole genome shotgun (WGS) entry which is preliminary data.</text>
</comment>
<protein>
    <submittedName>
        <fullName evidence="1">Alcohol dehydrogenase</fullName>
    </submittedName>
</protein>
<proteinExistence type="predicted"/>